<dbReference type="EMBL" id="CAJOAZ010018568">
    <property type="protein sequence ID" value="CAF4327631.1"/>
    <property type="molecule type" value="Genomic_DNA"/>
</dbReference>
<evidence type="ECO:0000313" key="2">
    <source>
        <dbReference type="EMBL" id="CAF4327631.1"/>
    </source>
</evidence>
<accession>A0A820JJV4</accession>
<keyword evidence="1" id="KW-0175">Coiled coil</keyword>
<sequence>MEEREDAELRKRKAETDRLFLLYQHEKQRERGEYTHAVSHFQSKQAQERKDRERNLKASELDEMQFEKQVNENEREQYQEYTGRVMSYLEENGRNIFPL</sequence>
<dbReference type="AlphaFoldDB" id="A0A820JJV4"/>
<feature type="non-terminal residue" evidence="2">
    <location>
        <position position="1"/>
    </location>
</feature>
<evidence type="ECO:0000313" key="3">
    <source>
        <dbReference type="Proteomes" id="UP000663844"/>
    </source>
</evidence>
<gene>
    <name evidence="2" type="ORF">OXD698_LOCUS47517</name>
</gene>
<organism evidence="2 3">
    <name type="scientific">Adineta steineri</name>
    <dbReference type="NCBI Taxonomy" id="433720"/>
    <lineage>
        <taxon>Eukaryota</taxon>
        <taxon>Metazoa</taxon>
        <taxon>Spiralia</taxon>
        <taxon>Gnathifera</taxon>
        <taxon>Rotifera</taxon>
        <taxon>Eurotatoria</taxon>
        <taxon>Bdelloidea</taxon>
        <taxon>Adinetida</taxon>
        <taxon>Adinetidae</taxon>
        <taxon>Adineta</taxon>
    </lineage>
</organism>
<reference evidence="2" key="1">
    <citation type="submission" date="2021-02" db="EMBL/GenBank/DDBJ databases">
        <authorList>
            <person name="Nowell W R."/>
        </authorList>
    </citation>
    <scope>NUCLEOTIDE SEQUENCE</scope>
</reference>
<protein>
    <submittedName>
        <fullName evidence="2">Uncharacterized protein</fullName>
    </submittedName>
</protein>
<proteinExistence type="predicted"/>
<dbReference type="Proteomes" id="UP000663844">
    <property type="component" value="Unassembled WGS sequence"/>
</dbReference>
<feature type="coiled-coil region" evidence="1">
    <location>
        <begin position="56"/>
        <end position="91"/>
    </location>
</feature>
<comment type="caution">
    <text evidence="2">The sequence shown here is derived from an EMBL/GenBank/DDBJ whole genome shotgun (WGS) entry which is preliminary data.</text>
</comment>
<name>A0A820JJV4_9BILA</name>
<evidence type="ECO:0000256" key="1">
    <source>
        <dbReference type="SAM" id="Coils"/>
    </source>
</evidence>